<evidence type="ECO:0000313" key="2">
    <source>
        <dbReference type="Proteomes" id="UP001446871"/>
    </source>
</evidence>
<dbReference type="InterPro" id="IPR036396">
    <property type="entry name" value="Cyt_P450_sf"/>
</dbReference>
<comment type="caution">
    <text evidence="1">The sequence shown here is derived from an EMBL/GenBank/DDBJ whole genome shotgun (WGS) entry which is preliminary data.</text>
</comment>
<dbReference type="Proteomes" id="UP001446871">
    <property type="component" value="Unassembled WGS sequence"/>
</dbReference>
<reference evidence="1 2" key="1">
    <citation type="submission" date="2023-01" db="EMBL/GenBank/DDBJ databases">
        <title>Analysis of 21 Apiospora genomes using comparative genomics revels a genus with tremendous synthesis potential of carbohydrate active enzymes and secondary metabolites.</title>
        <authorList>
            <person name="Sorensen T."/>
        </authorList>
    </citation>
    <scope>NUCLEOTIDE SEQUENCE [LARGE SCALE GENOMIC DNA]</scope>
    <source>
        <strain evidence="1 2">CBS 83171</strain>
    </source>
</reference>
<organism evidence="1 2">
    <name type="scientific">Apiospora saccharicola</name>
    <dbReference type="NCBI Taxonomy" id="335842"/>
    <lineage>
        <taxon>Eukaryota</taxon>
        <taxon>Fungi</taxon>
        <taxon>Dikarya</taxon>
        <taxon>Ascomycota</taxon>
        <taxon>Pezizomycotina</taxon>
        <taxon>Sordariomycetes</taxon>
        <taxon>Xylariomycetidae</taxon>
        <taxon>Amphisphaeriales</taxon>
        <taxon>Apiosporaceae</taxon>
        <taxon>Apiospora</taxon>
    </lineage>
</organism>
<dbReference type="Gene3D" id="1.10.630.10">
    <property type="entry name" value="Cytochrome P450"/>
    <property type="match status" value="1"/>
</dbReference>
<dbReference type="EMBL" id="JAQQWM010000009">
    <property type="protein sequence ID" value="KAK8046978.1"/>
    <property type="molecule type" value="Genomic_DNA"/>
</dbReference>
<proteinExistence type="predicted"/>
<accession>A0ABR1TK10</accession>
<sequence>MFHPVSTGTPRVTPKDGIEIGGRYFSAGLTLSLNTHSMNSSEAVWAPDEAVQAATIVRDYDIRQVDPKQKWTCSVYSTVVPQDWPVYIGKRRRKGGIPRGSVSLHWQ</sequence>
<gene>
    <name evidence="1" type="ORF">PG996_015042</name>
</gene>
<keyword evidence="2" id="KW-1185">Reference proteome</keyword>
<dbReference type="SUPFAM" id="SSF48264">
    <property type="entry name" value="Cytochrome P450"/>
    <property type="match status" value="1"/>
</dbReference>
<protein>
    <submittedName>
        <fullName evidence="1">Cytochrome P450</fullName>
    </submittedName>
</protein>
<name>A0ABR1TK10_9PEZI</name>
<evidence type="ECO:0000313" key="1">
    <source>
        <dbReference type="EMBL" id="KAK8046978.1"/>
    </source>
</evidence>